<dbReference type="PANTHER" id="PTHR12151:SF5">
    <property type="entry name" value="AT19154P"/>
    <property type="match status" value="1"/>
</dbReference>
<dbReference type="EMBL" id="JAKKPZ010000133">
    <property type="protein sequence ID" value="KAI1700848.1"/>
    <property type="molecule type" value="Genomic_DNA"/>
</dbReference>
<dbReference type="Gene3D" id="3.40.30.10">
    <property type="entry name" value="Glutaredoxin"/>
    <property type="match status" value="1"/>
</dbReference>
<dbReference type="GO" id="GO:0046872">
    <property type="term" value="F:metal ion binding"/>
    <property type="evidence" value="ECO:0007669"/>
    <property type="project" value="UniProtKB-KW"/>
</dbReference>
<protein>
    <submittedName>
        <fullName evidence="8">SCO1/SenC domain-containing protein</fullName>
    </submittedName>
</protein>
<sequence length="271" mass="30967">MIVISRGSFQEWNAKRFNSTQSGGNNSAQQQPERKHKVEEYTQRRQSPSSIPPPTFTWKAVVAALTCMGISVAFLASYRKDRDKETETKKKYTMGKSLIGGEWEAINAEGKLQGTKDFLGKWLILYFGFTNCPDICPEQLEKLIAVTNTIDEDRKSGLTIPLVPVFISVDPERDTPSRVKKYCEEFSPKLKGFTGDKEQVQKISKTFRIYFSQGPKTSDDDYIMDHTIVMYLINPDGEFTDYFTQTKGINEIVEGIRSHVVKYEMIKRAQK</sequence>
<evidence type="ECO:0000256" key="4">
    <source>
        <dbReference type="PIRSR" id="PIRSR603782-2"/>
    </source>
</evidence>
<evidence type="ECO:0000256" key="1">
    <source>
        <dbReference type="ARBA" id="ARBA00010996"/>
    </source>
</evidence>
<comment type="similarity">
    <text evidence="1">Belongs to the SCO1/2 family.</text>
</comment>
<dbReference type="Proteomes" id="UP001201812">
    <property type="component" value="Unassembled WGS sequence"/>
</dbReference>
<organism evidence="8 9">
    <name type="scientific">Ditylenchus destructor</name>
    <dbReference type="NCBI Taxonomy" id="166010"/>
    <lineage>
        <taxon>Eukaryota</taxon>
        <taxon>Metazoa</taxon>
        <taxon>Ecdysozoa</taxon>
        <taxon>Nematoda</taxon>
        <taxon>Chromadorea</taxon>
        <taxon>Rhabditida</taxon>
        <taxon>Tylenchina</taxon>
        <taxon>Tylenchomorpha</taxon>
        <taxon>Sphaerularioidea</taxon>
        <taxon>Anguinidae</taxon>
        <taxon>Anguininae</taxon>
        <taxon>Ditylenchus</taxon>
    </lineage>
</organism>
<keyword evidence="6" id="KW-0812">Transmembrane</keyword>
<dbReference type="InterPro" id="IPR036249">
    <property type="entry name" value="Thioredoxin-like_sf"/>
</dbReference>
<dbReference type="GO" id="GO:0033617">
    <property type="term" value="P:mitochondrial respiratory chain complex IV assembly"/>
    <property type="evidence" value="ECO:0007669"/>
    <property type="project" value="TreeGrafter"/>
</dbReference>
<feature type="binding site" evidence="3">
    <location>
        <position position="132"/>
    </location>
    <ligand>
        <name>Cu cation</name>
        <dbReference type="ChEBI" id="CHEBI:23378"/>
    </ligand>
</feature>
<keyword evidence="6" id="KW-1133">Transmembrane helix</keyword>
<dbReference type="SUPFAM" id="SSF52833">
    <property type="entry name" value="Thioredoxin-like"/>
    <property type="match status" value="1"/>
</dbReference>
<feature type="binding site" evidence="3">
    <location>
        <position position="136"/>
    </location>
    <ligand>
        <name>Cu cation</name>
        <dbReference type="ChEBI" id="CHEBI:23378"/>
    </ligand>
</feature>
<evidence type="ECO:0000256" key="3">
    <source>
        <dbReference type="PIRSR" id="PIRSR603782-1"/>
    </source>
</evidence>
<proteinExistence type="inferred from homology"/>
<feature type="disulfide bond" description="Redox-active" evidence="4">
    <location>
        <begin position="132"/>
        <end position="136"/>
    </location>
</feature>
<keyword evidence="9" id="KW-1185">Reference proteome</keyword>
<feature type="compositionally biased region" description="Polar residues" evidence="5">
    <location>
        <begin position="16"/>
        <end position="31"/>
    </location>
</feature>
<evidence type="ECO:0000259" key="7">
    <source>
        <dbReference type="PROSITE" id="PS51352"/>
    </source>
</evidence>
<dbReference type="FunFam" id="3.40.30.10:FF:000013">
    <property type="entry name" value="Blast:Protein SCO1 homolog, mitochondrial"/>
    <property type="match status" value="1"/>
</dbReference>
<evidence type="ECO:0000313" key="9">
    <source>
        <dbReference type="Proteomes" id="UP001201812"/>
    </source>
</evidence>
<feature type="region of interest" description="Disordered" evidence="5">
    <location>
        <begin position="16"/>
        <end position="52"/>
    </location>
</feature>
<keyword evidence="6" id="KW-0472">Membrane</keyword>
<gene>
    <name evidence="8" type="ORF">DdX_16469</name>
</gene>
<dbReference type="CDD" id="cd02968">
    <property type="entry name" value="SCO"/>
    <property type="match status" value="1"/>
</dbReference>
<evidence type="ECO:0000256" key="6">
    <source>
        <dbReference type="SAM" id="Phobius"/>
    </source>
</evidence>
<feature type="domain" description="Thioredoxin" evidence="7">
    <location>
        <begin position="97"/>
        <end position="261"/>
    </location>
</feature>
<comment type="caution">
    <text evidence="8">The sequence shown here is derived from an EMBL/GenBank/DDBJ whole genome shotgun (WGS) entry which is preliminary data.</text>
</comment>
<keyword evidence="4" id="KW-1015">Disulfide bond</keyword>
<accession>A0AAD4MTI0</accession>
<reference evidence="8" key="1">
    <citation type="submission" date="2022-01" db="EMBL/GenBank/DDBJ databases">
        <title>Genome Sequence Resource for Two Populations of Ditylenchus destructor, the Migratory Endoparasitic Phytonematode.</title>
        <authorList>
            <person name="Zhang H."/>
            <person name="Lin R."/>
            <person name="Xie B."/>
        </authorList>
    </citation>
    <scope>NUCLEOTIDE SEQUENCE</scope>
    <source>
        <strain evidence="8">BazhouSP</strain>
    </source>
</reference>
<name>A0AAD4MTI0_9BILA</name>
<keyword evidence="2 3" id="KW-0186">Copper</keyword>
<dbReference type="PROSITE" id="PS51352">
    <property type="entry name" value="THIOREDOXIN_2"/>
    <property type="match status" value="1"/>
</dbReference>
<feature type="transmembrane region" description="Helical" evidence="6">
    <location>
        <begin position="56"/>
        <end position="76"/>
    </location>
</feature>
<feature type="binding site" evidence="3">
    <location>
        <position position="226"/>
    </location>
    <ligand>
        <name>Cu cation</name>
        <dbReference type="ChEBI" id="CHEBI:23378"/>
    </ligand>
</feature>
<dbReference type="InterPro" id="IPR013766">
    <property type="entry name" value="Thioredoxin_domain"/>
</dbReference>
<dbReference type="PANTHER" id="PTHR12151">
    <property type="entry name" value="ELECTRON TRANSPORT PROTIN SCO1/SENC FAMILY MEMBER"/>
    <property type="match status" value="1"/>
</dbReference>
<dbReference type="Pfam" id="PF02630">
    <property type="entry name" value="SCO1-SenC"/>
    <property type="match status" value="1"/>
</dbReference>
<keyword evidence="3" id="KW-0479">Metal-binding</keyword>
<dbReference type="InterPro" id="IPR003782">
    <property type="entry name" value="SCO1/SenC"/>
</dbReference>
<evidence type="ECO:0000256" key="2">
    <source>
        <dbReference type="ARBA" id="ARBA00023008"/>
    </source>
</evidence>
<dbReference type="AlphaFoldDB" id="A0AAD4MTI0"/>
<feature type="compositionally biased region" description="Basic and acidic residues" evidence="5">
    <location>
        <begin position="32"/>
        <end position="43"/>
    </location>
</feature>
<dbReference type="GO" id="GO:0005739">
    <property type="term" value="C:mitochondrion"/>
    <property type="evidence" value="ECO:0007669"/>
    <property type="project" value="GOC"/>
</dbReference>
<evidence type="ECO:0000313" key="8">
    <source>
        <dbReference type="EMBL" id="KAI1700848.1"/>
    </source>
</evidence>
<evidence type="ECO:0000256" key="5">
    <source>
        <dbReference type="SAM" id="MobiDB-lite"/>
    </source>
</evidence>